<evidence type="ECO:0000313" key="3">
    <source>
        <dbReference type="EMBL" id="SDH88543.1"/>
    </source>
</evidence>
<gene>
    <name evidence="3" type="ORF">SAMN04488136_13418</name>
</gene>
<protein>
    <submittedName>
        <fullName evidence="3">EAL and modified HD-GYP domain-containing signal transduction protein</fullName>
    </submittedName>
</protein>
<dbReference type="PANTHER" id="PTHR33525:SF4">
    <property type="entry name" value="CYCLIC DI-GMP PHOSPHODIESTERASE CDGJ"/>
    <property type="match status" value="1"/>
</dbReference>
<evidence type="ECO:0000259" key="2">
    <source>
        <dbReference type="PROSITE" id="PS51833"/>
    </source>
</evidence>
<feature type="domain" description="HDOD" evidence="2">
    <location>
        <begin position="202"/>
        <end position="389"/>
    </location>
</feature>
<dbReference type="STRING" id="861298.SAMN04488136_13418"/>
<dbReference type="Proteomes" id="UP000198854">
    <property type="component" value="Unassembled WGS sequence"/>
</dbReference>
<evidence type="ECO:0000313" key="4">
    <source>
        <dbReference type="Proteomes" id="UP000198854"/>
    </source>
</evidence>
<dbReference type="Gene3D" id="3.20.20.450">
    <property type="entry name" value="EAL domain"/>
    <property type="match status" value="1"/>
</dbReference>
<dbReference type="PANTHER" id="PTHR33525">
    <property type="match status" value="1"/>
</dbReference>
<evidence type="ECO:0000259" key="1">
    <source>
        <dbReference type="PROSITE" id="PS50883"/>
    </source>
</evidence>
<name>A0A1G8G2A8_9VIBR</name>
<dbReference type="InterPro" id="IPR052340">
    <property type="entry name" value="RNase_Y/CdgJ"/>
</dbReference>
<dbReference type="SMART" id="SM00052">
    <property type="entry name" value="EAL"/>
    <property type="match status" value="1"/>
</dbReference>
<dbReference type="PROSITE" id="PS51833">
    <property type="entry name" value="HDOD"/>
    <property type="match status" value="1"/>
</dbReference>
<dbReference type="Pfam" id="PF00563">
    <property type="entry name" value="EAL"/>
    <property type="match status" value="1"/>
</dbReference>
<reference evidence="3 4" key="1">
    <citation type="submission" date="2016-10" db="EMBL/GenBank/DDBJ databases">
        <authorList>
            <person name="de Groot N.N."/>
        </authorList>
    </citation>
    <scope>NUCLEOTIDE SEQUENCE [LARGE SCALE GENOMIC DNA]</scope>
    <source>
        <strain evidence="3 4">CGMCC 1.10228</strain>
    </source>
</reference>
<accession>A0A1G8G2A8</accession>
<dbReference type="EMBL" id="FNDD01000034">
    <property type="protein sequence ID" value="SDH88543.1"/>
    <property type="molecule type" value="Genomic_DNA"/>
</dbReference>
<dbReference type="InterPro" id="IPR013976">
    <property type="entry name" value="HDOD"/>
</dbReference>
<dbReference type="InterPro" id="IPR035919">
    <property type="entry name" value="EAL_sf"/>
</dbReference>
<proteinExistence type="predicted"/>
<dbReference type="SUPFAM" id="SSF141868">
    <property type="entry name" value="EAL domain-like"/>
    <property type="match status" value="1"/>
</dbReference>
<dbReference type="PROSITE" id="PS50883">
    <property type="entry name" value="EAL"/>
    <property type="match status" value="1"/>
</dbReference>
<feature type="domain" description="EAL" evidence="1">
    <location>
        <begin position="1"/>
        <end position="208"/>
    </location>
</feature>
<dbReference type="InterPro" id="IPR014408">
    <property type="entry name" value="dGMP_Pdiesterase_EAL/HD-GYP"/>
</dbReference>
<sequence>MHDTYVARQPIFNARRQTLGYEILFRNGENNAYPADIDPNRATYRLIVENFLSLGTNPAMRGSRCFINFPYQSLLNRLPLSLPRKEIVVEVLESCPPNDELFAALQELHHRGYHVALDDFVYTPQWERFLPLVQIIKIDIQQVGLDAACEFVTRRLRQGCKRKYLAEKIETEQEYVRARSAGFSFFQGFFFSKPLLVKQRYFSPEQMVVMELFQEVCKPVVDFEKVESIVSKDVAVSYQLIKFVNAMSDRLEVSISSFRQALVYLGQDKLKTFVSLAIASYISSTKPPALFDLSLQRAQFCLLMARDNPFREFHDQAFLIGLFSILDALLDLSLEQLVGQLPLTETIKSALLAREGPLGTLLSIEECFERGDWQGVSRGCQSLKLPTHIVLKKLTEAQHWSHNFRR</sequence>
<dbReference type="SUPFAM" id="SSF109604">
    <property type="entry name" value="HD-domain/PDEase-like"/>
    <property type="match status" value="1"/>
</dbReference>
<organism evidence="3 4">
    <name type="scientific">Vibrio xiamenensis</name>
    <dbReference type="NCBI Taxonomy" id="861298"/>
    <lineage>
        <taxon>Bacteria</taxon>
        <taxon>Pseudomonadati</taxon>
        <taxon>Pseudomonadota</taxon>
        <taxon>Gammaproteobacteria</taxon>
        <taxon>Vibrionales</taxon>
        <taxon>Vibrionaceae</taxon>
        <taxon>Vibrio</taxon>
    </lineage>
</organism>
<dbReference type="InterPro" id="IPR001633">
    <property type="entry name" value="EAL_dom"/>
</dbReference>
<dbReference type="AlphaFoldDB" id="A0A1G8G2A8"/>
<dbReference type="PIRSF" id="PIRSF003180">
    <property type="entry name" value="DiGMPpdiest_YuxH"/>
    <property type="match status" value="1"/>
</dbReference>
<dbReference type="Pfam" id="PF08668">
    <property type="entry name" value="HDOD"/>
    <property type="match status" value="1"/>
</dbReference>
<dbReference type="RefSeq" id="WP_093278625.1">
    <property type="nucleotide sequence ID" value="NZ_FNDD01000034.1"/>
</dbReference>
<keyword evidence="4" id="KW-1185">Reference proteome</keyword>
<dbReference type="Gene3D" id="1.10.3210.10">
    <property type="entry name" value="Hypothetical protein af1432"/>
    <property type="match status" value="1"/>
</dbReference>
<dbReference type="OrthoDB" id="9804751at2"/>